<name>F3ZUA6_9BACE</name>
<dbReference type="EMBL" id="CM001167">
    <property type="protein sequence ID" value="EGJ71351.1"/>
    <property type="molecule type" value="Genomic_DNA"/>
</dbReference>
<reference evidence="1 2" key="1">
    <citation type="journal article" date="2011" name="Stand. Genomic Sci.">
        <title>Non-contiguous finished genome sequence of Bacteroides coprosuis type strain (PC139).</title>
        <authorList>
            <person name="Land M."/>
            <person name="Held B."/>
            <person name="Gronow S."/>
            <person name="Abt B."/>
            <person name="Lucas S."/>
            <person name="Del Rio T.G."/>
            <person name="Nolan M."/>
            <person name="Tice H."/>
            <person name="Cheng J.F."/>
            <person name="Pitluck S."/>
            <person name="Liolios K."/>
            <person name="Pagani I."/>
            <person name="Ivanova N."/>
            <person name="Mavromatis K."/>
            <person name="Mikhailova N."/>
            <person name="Pati A."/>
            <person name="Tapia R."/>
            <person name="Han C."/>
            <person name="Goodwin L."/>
            <person name="Chen A."/>
            <person name="Palaniappan K."/>
            <person name="Hauser L."/>
            <person name="Brambilla E.M."/>
            <person name="Rohde M."/>
            <person name="Goker M."/>
            <person name="Detter J.C."/>
            <person name="Woyke T."/>
            <person name="Bristow J."/>
            <person name="Eisen J.A."/>
            <person name="Markowitz V."/>
            <person name="Hugenholtz P."/>
            <person name="Kyrpides N.C."/>
            <person name="Klenk H.P."/>
            <person name="Lapidus A."/>
        </authorList>
    </citation>
    <scope>NUCLEOTIDE SEQUENCE</scope>
    <source>
        <strain evidence="1 2">DSM 18011</strain>
    </source>
</reference>
<dbReference type="Proteomes" id="UP000018439">
    <property type="component" value="Chromosome"/>
</dbReference>
<protein>
    <recommendedName>
        <fullName evidence="3">Outer membrane protein</fullName>
    </recommendedName>
</protein>
<dbReference type="AlphaFoldDB" id="F3ZUA6"/>
<dbReference type="SUPFAM" id="SSF49464">
    <property type="entry name" value="Carboxypeptidase regulatory domain-like"/>
    <property type="match status" value="1"/>
</dbReference>
<evidence type="ECO:0000313" key="2">
    <source>
        <dbReference type="Proteomes" id="UP000018439"/>
    </source>
</evidence>
<evidence type="ECO:0008006" key="3">
    <source>
        <dbReference type="Google" id="ProtNLM"/>
    </source>
</evidence>
<dbReference type="Gene3D" id="2.60.40.1120">
    <property type="entry name" value="Carboxypeptidase-like, regulatory domain"/>
    <property type="match status" value="1"/>
</dbReference>
<accession>F3ZUA6</accession>
<dbReference type="Pfam" id="PF13715">
    <property type="entry name" value="CarbopepD_reg_2"/>
    <property type="match status" value="1"/>
</dbReference>
<dbReference type="InterPro" id="IPR043741">
    <property type="entry name" value="DUF5686"/>
</dbReference>
<dbReference type="STRING" id="679937.Bcop_1147"/>
<proteinExistence type="predicted"/>
<dbReference type="OrthoDB" id="983143at2"/>
<organism evidence="1 2">
    <name type="scientific">Bacteroides coprosuis DSM 18011</name>
    <dbReference type="NCBI Taxonomy" id="679937"/>
    <lineage>
        <taxon>Bacteria</taxon>
        <taxon>Pseudomonadati</taxon>
        <taxon>Bacteroidota</taxon>
        <taxon>Bacteroidia</taxon>
        <taxon>Bacteroidales</taxon>
        <taxon>Bacteroidaceae</taxon>
        <taxon>Bacteroides</taxon>
    </lineage>
</organism>
<keyword evidence="2" id="KW-1185">Reference proteome</keyword>
<sequence>MNYNIKTIERTILFLTFLVISFSLKAQQINGIVSDAETKEPLGYISVYYEGTTIGTRTNFDGKFSIPYRTGKTEITFSAIGYKTQVIKIDSKTRNVNVKMSSDKVLLDEVVIKPKRERYKRKNNPAVDLMRKVIDNKKEFKLEENDFYQYNKYQKMKTSLNDLTEEKLGKGIYKGLNFQKDQLEKSEVTGGYILPVSIQETASQVVYRKSPKSQKTYIKGETSTGIEEFFSTGDMLGKVLADVFADVNIYENNLELLHRRFVSPIGTNAISFYKFYIMDTVRIDNDSCIHLSFVPQNVQDFGFTGHIYILNDSSYAVRRCRMNLPKQTGVNWVNNMDIEQEFVKLDNGSWVLKNDIMTVDLSLVDFIQGVQIERTTKYNDYSFNEIPDKQFKPKALVIKERNAYNKDPEYWAEVRQVPLTETEGSMDDFMERLAQAPAFKYILFATKILFENYVETTKKGNPSKIDLGPINTFVSGNYVDGTRLRFGGTTTAHLNPHLFLSGYGAYGFRDKRWKYSGEITYSFLKAENFPWEFPMHNISFAYRSEVESPMDKFLDTDKDNVFVSMKAFPVDLMSYVREGTFTYKYETYGGLSVNLFAKRKNEKPTGLLEFRRNNEGKDFVRDIATSELGFKLRFSPGESYINTKQRRKPVNKNAPIFTLAHTTGFKGVMQSDYKSNITEVSIWNRFWLSSWGKLDLTFKAGAQWNTVPFPLLIVPSANLSYIAQNDETFNLMRNMEFLNDRYASLSVIYDMNGKLFNRIPLFNKLKWREIFKVKAMYGHLTDKNNPFLSKNPDLFLFPTRNGEQSAFVMDKKTPYVEASIGIYNIFKFLQVEYVRRLTYLDNPGASKHGIRVMVNMGF</sequence>
<dbReference type="InterPro" id="IPR008969">
    <property type="entry name" value="CarboxyPept-like_regulatory"/>
</dbReference>
<dbReference type="eggNOG" id="COG4775">
    <property type="taxonomic scope" value="Bacteria"/>
</dbReference>
<dbReference type="Pfam" id="PF18939">
    <property type="entry name" value="DUF5686"/>
    <property type="match status" value="1"/>
</dbReference>
<gene>
    <name evidence="1" type="ORF">Bcop_1147</name>
</gene>
<dbReference type="HOGENOM" id="CLU_015931_2_0_10"/>
<evidence type="ECO:0000313" key="1">
    <source>
        <dbReference type="EMBL" id="EGJ71351.1"/>
    </source>
</evidence>